<sequence length="63" mass="6711">MMEGTPPKRLSELLTISVLGGLVNVVGLVAFGHHHHHGHDHGHSHGGGSCPSSKKTDDHHDHD</sequence>
<accession>A0A0G4NMC7</accession>
<dbReference type="Proteomes" id="UP000045706">
    <property type="component" value="Unassembled WGS sequence"/>
</dbReference>
<feature type="non-terminal residue" evidence="3">
    <location>
        <position position="63"/>
    </location>
</feature>
<dbReference type="AlphaFoldDB" id="A0A0G4NMC7"/>
<gene>
    <name evidence="3" type="ORF">BN1723_020319</name>
</gene>
<protein>
    <submittedName>
        <fullName evidence="3">Uncharacterized protein</fullName>
    </submittedName>
</protein>
<evidence type="ECO:0000313" key="4">
    <source>
        <dbReference type="Proteomes" id="UP000045706"/>
    </source>
</evidence>
<keyword evidence="2" id="KW-1133">Transmembrane helix</keyword>
<evidence type="ECO:0000256" key="1">
    <source>
        <dbReference type="SAM" id="MobiDB-lite"/>
    </source>
</evidence>
<feature type="transmembrane region" description="Helical" evidence="2">
    <location>
        <begin position="12"/>
        <end position="31"/>
    </location>
</feature>
<feature type="compositionally biased region" description="Basic and acidic residues" evidence="1">
    <location>
        <begin position="54"/>
        <end position="63"/>
    </location>
</feature>
<evidence type="ECO:0000313" key="3">
    <source>
        <dbReference type="EMBL" id="CRK47521.1"/>
    </source>
</evidence>
<feature type="compositionally biased region" description="Basic residues" evidence="1">
    <location>
        <begin position="33"/>
        <end position="44"/>
    </location>
</feature>
<keyword evidence="2" id="KW-0812">Transmembrane</keyword>
<dbReference type="EMBL" id="CVQI01036676">
    <property type="protein sequence ID" value="CRK47521.1"/>
    <property type="molecule type" value="Genomic_DNA"/>
</dbReference>
<name>A0A0G4NMC7_VERLO</name>
<keyword evidence="2" id="KW-0472">Membrane</keyword>
<reference evidence="4" key="1">
    <citation type="submission" date="2015-05" db="EMBL/GenBank/DDBJ databases">
        <authorList>
            <person name="Fogelqvist Johan"/>
        </authorList>
    </citation>
    <scope>NUCLEOTIDE SEQUENCE [LARGE SCALE GENOMIC DNA]</scope>
</reference>
<evidence type="ECO:0000256" key="2">
    <source>
        <dbReference type="SAM" id="Phobius"/>
    </source>
</evidence>
<feature type="region of interest" description="Disordered" evidence="1">
    <location>
        <begin position="33"/>
        <end position="63"/>
    </location>
</feature>
<organism evidence="3 4">
    <name type="scientific">Verticillium longisporum</name>
    <name type="common">Verticillium dahliae var. longisporum</name>
    <dbReference type="NCBI Taxonomy" id="100787"/>
    <lineage>
        <taxon>Eukaryota</taxon>
        <taxon>Fungi</taxon>
        <taxon>Dikarya</taxon>
        <taxon>Ascomycota</taxon>
        <taxon>Pezizomycotina</taxon>
        <taxon>Sordariomycetes</taxon>
        <taxon>Hypocreomycetidae</taxon>
        <taxon>Glomerellales</taxon>
        <taxon>Plectosphaerellaceae</taxon>
        <taxon>Verticillium</taxon>
    </lineage>
</organism>
<proteinExistence type="predicted"/>